<evidence type="ECO:0000313" key="1">
    <source>
        <dbReference type="EMBL" id="RPA81586.1"/>
    </source>
</evidence>
<keyword evidence="2" id="KW-1185">Reference proteome</keyword>
<accession>A0A3N4I7Y8</accession>
<dbReference type="EMBL" id="ML119678">
    <property type="protein sequence ID" value="RPA81586.1"/>
    <property type="molecule type" value="Genomic_DNA"/>
</dbReference>
<evidence type="ECO:0000313" key="2">
    <source>
        <dbReference type="Proteomes" id="UP000275078"/>
    </source>
</evidence>
<protein>
    <submittedName>
        <fullName evidence="1">Uncharacterized protein</fullName>
    </submittedName>
</protein>
<name>A0A3N4I7Y8_ASCIM</name>
<dbReference type="Proteomes" id="UP000275078">
    <property type="component" value="Unassembled WGS sequence"/>
</dbReference>
<proteinExistence type="predicted"/>
<sequence length="186" mass="20597">MAAPSSSRSKKMPTTITYITEDPFGPSKCDSILEPDDLTMGLDTTQKMFRYESGPPIFGTRAAYEAARGIDGATNPHGLQVLFVNLREDLQADEYEEHYREVYARSKALCKKGVEGTGIVFDGSDVGPRPQDKWIMYFAVFGADVVNELRKDPKVIDCGLVGNELVKPSAIQRVPNWAHEALSKTH</sequence>
<dbReference type="AlphaFoldDB" id="A0A3N4I7Y8"/>
<reference evidence="1 2" key="1">
    <citation type="journal article" date="2018" name="Nat. Ecol. Evol.">
        <title>Pezizomycetes genomes reveal the molecular basis of ectomycorrhizal truffle lifestyle.</title>
        <authorList>
            <person name="Murat C."/>
            <person name="Payen T."/>
            <person name="Noel B."/>
            <person name="Kuo A."/>
            <person name="Morin E."/>
            <person name="Chen J."/>
            <person name="Kohler A."/>
            <person name="Krizsan K."/>
            <person name="Balestrini R."/>
            <person name="Da Silva C."/>
            <person name="Montanini B."/>
            <person name="Hainaut M."/>
            <person name="Levati E."/>
            <person name="Barry K.W."/>
            <person name="Belfiori B."/>
            <person name="Cichocki N."/>
            <person name="Clum A."/>
            <person name="Dockter R.B."/>
            <person name="Fauchery L."/>
            <person name="Guy J."/>
            <person name="Iotti M."/>
            <person name="Le Tacon F."/>
            <person name="Lindquist E.A."/>
            <person name="Lipzen A."/>
            <person name="Malagnac F."/>
            <person name="Mello A."/>
            <person name="Molinier V."/>
            <person name="Miyauchi S."/>
            <person name="Poulain J."/>
            <person name="Riccioni C."/>
            <person name="Rubini A."/>
            <person name="Sitrit Y."/>
            <person name="Splivallo R."/>
            <person name="Traeger S."/>
            <person name="Wang M."/>
            <person name="Zifcakova L."/>
            <person name="Wipf D."/>
            <person name="Zambonelli A."/>
            <person name="Paolocci F."/>
            <person name="Nowrousian M."/>
            <person name="Ottonello S."/>
            <person name="Baldrian P."/>
            <person name="Spatafora J.W."/>
            <person name="Henrissat B."/>
            <person name="Nagy L.G."/>
            <person name="Aury J.M."/>
            <person name="Wincker P."/>
            <person name="Grigoriev I.V."/>
            <person name="Bonfante P."/>
            <person name="Martin F.M."/>
        </authorList>
    </citation>
    <scope>NUCLEOTIDE SEQUENCE [LARGE SCALE GENOMIC DNA]</scope>
    <source>
        <strain evidence="1 2">RN42</strain>
    </source>
</reference>
<gene>
    <name evidence="1" type="ORF">BJ508DRAFT_326275</name>
</gene>
<organism evidence="1 2">
    <name type="scientific">Ascobolus immersus RN42</name>
    <dbReference type="NCBI Taxonomy" id="1160509"/>
    <lineage>
        <taxon>Eukaryota</taxon>
        <taxon>Fungi</taxon>
        <taxon>Dikarya</taxon>
        <taxon>Ascomycota</taxon>
        <taxon>Pezizomycotina</taxon>
        <taxon>Pezizomycetes</taxon>
        <taxon>Pezizales</taxon>
        <taxon>Ascobolaceae</taxon>
        <taxon>Ascobolus</taxon>
    </lineage>
</organism>